<dbReference type="InterPro" id="IPR016024">
    <property type="entry name" value="ARM-type_fold"/>
</dbReference>
<dbReference type="Pfam" id="PF25758">
    <property type="entry name" value="TPR_IPO11"/>
    <property type="match status" value="1"/>
</dbReference>
<evidence type="ECO:0000256" key="4">
    <source>
        <dbReference type="ARBA" id="ARBA00023242"/>
    </source>
</evidence>
<comment type="similarity">
    <text evidence="2">Belongs to the importin beta family.</text>
</comment>
<keyword evidence="3" id="KW-0813">Transport</keyword>
<dbReference type="SUPFAM" id="SSF48371">
    <property type="entry name" value="ARM repeat"/>
    <property type="match status" value="1"/>
</dbReference>
<dbReference type="GO" id="GO:0031267">
    <property type="term" value="F:small GTPase binding"/>
    <property type="evidence" value="ECO:0007669"/>
    <property type="project" value="InterPro"/>
</dbReference>
<gene>
    <name evidence="6" type="ORF">M011DRAFT_450550</name>
</gene>
<evidence type="ECO:0000256" key="2">
    <source>
        <dbReference type="ARBA" id="ARBA00007991"/>
    </source>
</evidence>
<comment type="subcellular location">
    <subcellularLocation>
        <location evidence="1">Nucleus</location>
    </subcellularLocation>
</comment>
<name>A0A6A6UZV2_9PLEO</name>
<dbReference type="Proteomes" id="UP000799440">
    <property type="component" value="Unassembled WGS sequence"/>
</dbReference>
<keyword evidence="7" id="KW-1185">Reference proteome</keyword>
<feature type="domain" description="Importin N-terminal" evidence="5">
    <location>
        <begin position="40"/>
        <end position="109"/>
    </location>
</feature>
<evidence type="ECO:0000259" key="5">
    <source>
        <dbReference type="PROSITE" id="PS50166"/>
    </source>
</evidence>
<evidence type="ECO:0000313" key="6">
    <source>
        <dbReference type="EMBL" id="KAF2743715.1"/>
    </source>
</evidence>
<evidence type="ECO:0000313" key="7">
    <source>
        <dbReference type="Proteomes" id="UP000799440"/>
    </source>
</evidence>
<dbReference type="OrthoDB" id="361693at2759"/>
<dbReference type="SMART" id="SM00913">
    <property type="entry name" value="IBN_N"/>
    <property type="match status" value="1"/>
</dbReference>
<dbReference type="Gene3D" id="1.25.10.10">
    <property type="entry name" value="Leucine-rich Repeat Variant"/>
    <property type="match status" value="1"/>
</dbReference>
<sequence length="1042" mass="117393">MQVEFSAIEVPGEANPLSEASLHHVLRSASSSDTTQIRSGTLQLEQWQSAKSFFPMLQSVYLNRNLPREVRHLALIQFSNGIDKCWRRTTSSSAVDKEDKEIVRSRLLQADSLSEPDQRLAFQYAIIVAKIARVLYPNEWPDLFKDLLHIIRATAQSEPLVFSRSLLILLRIIKELSTARLARSKTALQAMAPEILAVVGQLYVEKVQSWHSSLAAGGNDTGAVQGLDSGLLAIKTLRRLLIHGFEDPHREKQVQDFWTTAQSLFAETFLPIIQHQDAPLSPEARKLVEQHIRQLSKLFATMAAGKPVAFVILPNSLPFVLNWWNLAVQLADTWISMTEPVDGDPKGSVIEHLILKALQTVRSCLRMIFYPIKSLKFQQAEDKEDKANALAAVRSHMLVDTLLQEMVGNLLQKFFLFREVDRVLWETEPDEWERNEEIEEGWEFLIRPCAEKLFLDLVKNCREVVIEPLLTVFHQIAAPTNENIQLKDALYNAVGIAADVLTDKLDFDSFLRNTLTVEVNLQNPGYKVIRRRIAVVISQWAPVKMDASSWPLVYEIFQHLLDPSDALNDQVVRLTAGRKFAQVMDCWEARTEDFVPYSGTILQRLSGLIQEIDSLDTQLALLATLTQIVGHLGPYLTPFARDLVMFLSPFWGAAGDEWAMKTQILVLLTAIIGAIQSESCDFHADCLGLVLDALSSDEDGRIAIHEDAMILWDAVVEQMPSPPHQSPGVFFELAAIFPTVIKRYPDQPYPWGIAEKYLLLSPETILKDEVRHPLLETVGSYMEMMHHDVVHSRCQLMSAMISAGERIGGEPGVRAIAQDLMSTNCLPVLMHALHGSWEWKHEASALRTMPKHAVAGRDETEYLSLLARLVMASPTVFLETLCPSFREKFELDWLLDEWFEHVSDGIEFPADDKLMALALTRLLETGAPFILGRLQDLMTMWTSVLGRLVDETALGADSLYWTEAQHHEPDVPESAGERRAREKTYADPIHAINLVTFIKAHLDVAPQLAGGQDAFNGEWLARVESVVLKEFTEVLTRCMGPQ</sequence>
<evidence type="ECO:0000256" key="1">
    <source>
        <dbReference type="ARBA" id="ARBA00004123"/>
    </source>
</evidence>
<keyword evidence="4" id="KW-0539">Nucleus</keyword>
<dbReference type="GO" id="GO:0006606">
    <property type="term" value="P:protein import into nucleus"/>
    <property type="evidence" value="ECO:0007669"/>
    <property type="project" value="TreeGrafter"/>
</dbReference>
<organism evidence="6 7">
    <name type="scientific">Sporormia fimetaria CBS 119925</name>
    <dbReference type="NCBI Taxonomy" id="1340428"/>
    <lineage>
        <taxon>Eukaryota</taxon>
        <taxon>Fungi</taxon>
        <taxon>Dikarya</taxon>
        <taxon>Ascomycota</taxon>
        <taxon>Pezizomycotina</taxon>
        <taxon>Dothideomycetes</taxon>
        <taxon>Pleosporomycetidae</taxon>
        <taxon>Pleosporales</taxon>
        <taxon>Sporormiaceae</taxon>
        <taxon>Sporormia</taxon>
    </lineage>
</organism>
<protein>
    <submittedName>
        <fullName evidence="6">ARM repeat-containing protein</fullName>
    </submittedName>
</protein>
<dbReference type="GO" id="GO:0005829">
    <property type="term" value="C:cytosol"/>
    <property type="evidence" value="ECO:0007669"/>
    <property type="project" value="TreeGrafter"/>
</dbReference>
<dbReference type="InterPro" id="IPR011989">
    <property type="entry name" value="ARM-like"/>
</dbReference>
<dbReference type="Pfam" id="PF03810">
    <property type="entry name" value="IBN_N"/>
    <property type="match status" value="1"/>
</dbReference>
<reference evidence="6" key="1">
    <citation type="journal article" date="2020" name="Stud. Mycol.">
        <title>101 Dothideomycetes genomes: a test case for predicting lifestyles and emergence of pathogens.</title>
        <authorList>
            <person name="Haridas S."/>
            <person name="Albert R."/>
            <person name="Binder M."/>
            <person name="Bloem J."/>
            <person name="Labutti K."/>
            <person name="Salamov A."/>
            <person name="Andreopoulos B."/>
            <person name="Baker S."/>
            <person name="Barry K."/>
            <person name="Bills G."/>
            <person name="Bluhm B."/>
            <person name="Cannon C."/>
            <person name="Castanera R."/>
            <person name="Culley D."/>
            <person name="Daum C."/>
            <person name="Ezra D."/>
            <person name="Gonzalez J."/>
            <person name="Henrissat B."/>
            <person name="Kuo A."/>
            <person name="Liang C."/>
            <person name="Lipzen A."/>
            <person name="Lutzoni F."/>
            <person name="Magnuson J."/>
            <person name="Mondo S."/>
            <person name="Nolan M."/>
            <person name="Ohm R."/>
            <person name="Pangilinan J."/>
            <person name="Park H.-J."/>
            <person name="Ramirez L."/>
            <person name="Alfaro M."/>
            <person name="Sun H."/>
            <person name="Tritt A."/>
            <person name="Yoshinaga Y."/>
            <person name="Zwiers L.-H."/>
            <person name="Turgeon B."/>
            <person name="Goodwin S."/>
            <person name="Spatafora J."/>
            <person name="Crous P."/>
            <person name="Grigoriev I."/>
        </authorList>
    </citation>
    <scope>NUCLEOTIDE SEQUENCE</scope>
    <source>
        <strain evidence="6">CBS 119925</strain>
    </source>
</reference>
<dbReference type="PROSITE" id="PS50166">
    <property type="entry name" value="IMPORTIN_B_NT"/>
    <property type="match status" value="1"/>
</dbReference>
<dbReference type="GO" id="GO:0005635">
    <property type="term" value="C:nuclear envelope"/>
    <property type="evidence" value="ECO:0007669"/>
    <property type="project" value="TreeGrafter"/>
</dbReference>
<accession>A0A6A6UZV2</accession>
<dbReference type="AlphaFoldDB" id="A0A6A6UZV2"/>
<dbReference type="InterPro" id="IPR001494">
    <property type="entry name" value="Importin-beta_N"/>
</dbReference>
<evidence type="ECO:0000256" key="3">
    <source>
        <dbReference type="ARBA" id="ARBA00022448"/>
    </source>
</evidence>
<dbReference type="PANTHER" id="PTHR10997">
    <property type="entry name" value="IMPORTIN-7, 8, 11"/>
    <property type="match status" value="1"/>
</dbReference>
<dbReference type="PANTHER" id="PTHR10997:SF7">
    <property type="entry name" value="IMPORTIN-11"/>
    <property type="match status" value="1"/>
</dbReference>
<proteinExistence type="inferred from homology"/>
<dbReference type="InterPro" id="IPR058669">
    <property type="entry name" value="TPR_IPO7/11-like"/>
</dbReference>
<dbReference type="EMBL" id="MU006594">
    <property type="protein sequence ID" value="KAF2743715.1"/>
    <property type="molecule type" value="Genomic_DNA"/>
</dbReference>